<accession>N1ZVW9</accession>
<protein>
    <submittedName>
        <fullName evidence="1">Uncharacterized protein</fullName>
    </submittedName>
</protein>
<dbReference type="PATRIC" id="fig|1235802.3.peg.5506"/>
<gene>
    <name evidence="1" type="ORF">C823_05217</name>
</gene>
<sequence>MLLVLFQKQDDMAGHMLIVILRCLLRENGVASAVSGIAVADFGNSKLE</sequence>
<keyword evidence="2" id="KW-1185">Reference proteome</keyword>
<comment type="caution">
    <text evidence="1">The sequence shown here is derived from an EMBL/GenBank/DDBJ whole genome shotgun (WGS) entry which is preliminary data.</text>
</comment>
<reference evidence="1 2" key="1">
    <citation type="journal article" date="2014" name="Genome Announc.">
        <title>Draft genome sequences of the altered schaedler flora, a defined bacterial community from gnotobiotic mice.</title>
        <authorList>
            <person name="Wannemuehler M.J."/>
            <person name="Overstreet A.M."/>
            <person name="Ward D.V."/>
            <person name="Phillips G.J."/>
        </authorList>
    </citation>
    <scope>NUCLEOTIDE SEQUENCE [LARGE SCALE GENOMIC DNA]</scope>
    <source>
        <strain evidence="1 2">ASF492</strain>
    </source>
</reference>
<dbReference type="HOGENOM" id="CLU_3152954_0_0_9"/>
<proteinExistence type="predicted"/>
<dbReference type="STRING" id="1235802.C823_05217"/>
<dbReference type="Proteomes" id="UP000012589">
    <property type="component" value="Unassembled WGS sequence"/>
</dbReference>
<evidence type="ECO:0000313" key="2">
    <source>
        <dbReference type="Proteomes" id="UP000012589"/>
    </source>
</evidence>
<evidence type="ECO:0000313" key="1">
    <source>
        <dbReference type="EMBL" id="EMZ20041.1"/>
    </source>
</evidence>
<organism evidence="1 2">
    <name type="scientific">Eubacterium plexicaudatum ASF492</name>
    <dbReference type="NCBI Taxonomy" id="1235802"/>
    <lineage>
        <taxon>Bacteria</taxon>
        <taxon>Bacillati</taxon>
        <taxon>Bacillota</taxon>
        <taxon>Clostridia</taxon>
        <taxon>Eubacteriales</taxon>
        <taxon>Eubacteriaceae</taxon>
        <taxon>Eubacterium</taxon>
    </lineage>
</organism>
<dbReference type="EMBL" id="AQFT01000153">
    <property type="protein sequence ID" value="EMZ20041.1"/>
    <property type="molecule type" value="Genomic_DNA"/>
</dbReference>
<dbReference type="AlphaFoldDB" id="N1ZVW9"/>
<name>N1ZVW9_9FIRM</name>